<comment type="caution">
    <text evidence="1">The sequence shown here is derived from an EMBL/GenBank/DDBJ whole genome shotgun (WGS) entry which is preliminary data.</text>
</comment>
<keyword evidence="2" id="KW-1185">Reference proteome</keyword>
<evidence type="ECO:0000313" key="1">
    <source>
        <dbReference type="EMBL" id="CAH6721975.1"/>
    </source>
</evidence>
<evidence type="ECO:0000313" key="2">
    <source>
        <dbReference type="Proteomes" id="UP001152531"/>
    </source>
</evidence>
<dbReference type="Proteomes" id="UP001152531">
    <property type="component" value="Unassembled WGS sequence"/>
</dbReference>
<reference evidence="1" key="1">
    <citation type="submission" date="2022-06" db="EMBL/GenBank/DDBJ databases">
        <authorList>
            <person name="Legras J.-L."/>
            <person name="Devillers H."/>
            <person name="Grondin C."/>
        </authorList>
    </citation>
    <scope>NUCLEOTIDE SEQUENCE</scope>
    <source>
        <strain evidence="1">CLIB 1444</strain>
    </source>
</reference>
<sequence>MNCVEQITAVERFETFDDYSIPFEECVMEVFRLLFKNKSKLREFLKGKTFLGDRFTKRINRLFENFRRAAEGTDLLDEFQENIDIMLAFISGNLTMRKSTGPANQPIILFEMEREGDLESWYSPFWEIEEDD</sequence>
<accession>A0ACA9YAZ9</accession>
<dbReference type="EMBL" id="CALSDN010000007">
    <property type="protein sequence ID" value="CAH6721975.1"/>
    <property type="molecule type" value="Genomic_DNA"/>
</dbReference>
<name>A0ACA9YAZ9_9ASCO</name>
<proteinExistence type="predicted"/>
<organism evidence="1 2">
    <name type="scientific">[Candida] jaroonii</name>
    <dbReference type="NCBI Taxonomy" id="467808"/>
    <lineage>
        <taxon>Eukaryota</taxon>
        <taxon>Fungi</taxon>
        <taxon>Dikarya</taxon>
        <taxon>Ascomycota</taxon>
        <taxon>Saccharomycotina</taxon>
        <taxon>Pichiomycetes</taxon>
        <taxon>Debaryomycetaceae</taxon>
        <taxon>Yamadazyma</taxon>
    </lineage>
</organism>
<gene>
    <name evidence="1" type="ORF">CLIB1444_07S06678</name>
</gene>
<protein>
    <submittedName>
        <fullName evidence="1">Uncharacterized protein</fullName>
    </submittedName>
</protein>